<dbReference type="Proteomes" id="UP000199800">
    <property type="component" value="Unassembled WGS sequence"/>
</dbReference>
<name>A0A1I0FB83_9FIRM</name>
<keyword evidence="1" id="KW-0812">Transmembrane</keyword>
<dbReference type="PANTHER" id="PTHR44757">
    <property type="entry name" value="DIGUANYLATE CYCLASE DGCP"/>
    <property type="match status" value="1"/>
</dbReference>
<dbReference type="Gene3D" id="3.30.70.270">
    <property type="match status" value="1"/>
</dbReference>
<dbReference type="InterPro" id="IPR043128">
    <property type="entry name" value="Rev_trsase/Diguanyl_cyclase"/>
</dbReference>
<dbReference type="PROSITE" id="PS50887">
    <property type="entry name" value="GGDEF"/>
    <property type="match status" value="1"/>
</dbReference>
<organism evidence="3 4">
    <name type="scientific">[Clostridium] polysaccharolyticum</name>
    <dbReference type="NCBI Taxonomy" id="29364"/>
    <lineage>
        <taxon>Bacteria</taxon>
        <taxon>Bacillati</taxon>
        <taxon>Bacillota</taxon>
        <taxon>Clostridia</taxon>
        <taxon>Lachnospirales</taxon>
        <taxon>Lachnospiraceae</taxon>
    </lineage>
</organism>
<keyword evidence="4" id="KW-1185">Reference proteome</keyword>
<feature type="transmembrane region" description="Helical" evidence="1">
    <location>
        <begin position="34"/>
        <end position="52"/>
    </location>
</feature>
<dbReference type="EMBL" id="FOHN01000029">
    <property type="protein sequence ID" value="SET55098.1"/>
    <property type="molecule type" value="Genomic_DNA"/>
</dbReference>
<gene>
    <name evidence="3" type="ORF">SAMN04487772_12923</name>
</gene>
<dbReference type="InterPro" id="IPR031621">
    <property type="entry name" value="HisKA_7TM"/>
</dbReference>
<dbReference type="InterPro" id="IPR052155">
    <property type="entry name" value="Biofilm_reg_signaling"/>
</dbReference>
<dbReference type="InterPro" id="IPR000160">
    <property type="entry name" value="GGDEF_dom"/>
</dbReference>
<reference evidence="3 4" key="1">
    <citation type="submission" date="2016-10" db="EMBL/GenBank/DDBJ databases">
        <authorList>
            <person name="de Groot N.N."/>
        </authorList>
    </citation>
    <scope>NUCLEOTIDE SEQUENCE [LARGE SCALE GENOMIC DNA]</scope>
    <source>
        <strain evidence="3 4">DSM 1801</strain>
    </source>
</reference>
<dbReference type="Pfam" id="PF00990">
    <property type="entry name" value="GGDEF"/>
    <property type="match status" value="1"/>
</dbReference>
<accession>A0A1I0FB83</accession>
<feature type="transmembrane region" description="Helical" evidence="1">
    <location>
        <begin position="105"/>
        <end position="126"/>
    </location>
</feature>
<keyword evidence="1" id="KW-0472">Membrane</keyword>
<dbReference type="SUPFAM" id="SSF55073">
    <property type="entry name" value="Nucleotide cyclase"/>
    <property type="match status" value="1"/>
</dbReference>
<keyword evidence="1" id="KW-1133">Transmembrane helix</keyword>
<feature type="domain" description="GGDEF" evidence="2">
    <location>
        <begin position="222"/>
        <end position="354"/>
    </location>
</feature>
<protein>
    <submittedName>
        <fullName evidence="3">Diguanylate cyclase (GGDEF) domain-containing protein</fullName>
    </submittedName>
</protein>
<evidence type="ECO:0000256" key="1">
    <source>
        <dbReference type="SAM" id="Phobius"/>
    </source>
</evidence>
<feature type="transmembrane region" description="Helical" evidence="1">
    <location>
        <begin position="138"/>
        <end position="159"/>
    </location>
</feature>
<dbReference type="Pfam" id="PF16927">
    <property type="entry name" value="HisKA_7TM"/>
    <property type="match status" value="1"/>
</dbReference>
<proteinExistence type="predicted"/>
<dbReference type="PANTHER" id="PTHR44757:SF2">
    <property type="entry name" value="BIOFILM ARCHITECTURE MAINTENANCE PROTEIN MBAA"/>
    <property type="match status" value="1"/>
</dbReference>
<evidence type="ECO:0000259" key="2">
    <source>
        <dbReference type="PROSITE" id="PS50887"/>
    </source>
</evidence>
<dbReference type="NCBIfam" id="TIGR00254">
    <property type="entry name" value="GGDEF"/>
    <property type="match status" value="1"/>
</dbReference>
<evidence type="ECO:0000313" key="3">
    <source>
        <dbReference type="EMBL" id="SET55098.1"/>
    </source>
</evidence>
<feature type="transmembrane region" description="Helical" evidence="1">
    <location>
        <begin position="165"/>
        <end position="184"/>
    </location>
</feature>
<dbReference type="CDD" id="cd01949">
    <property type="entry name" value="GGDEF"/>
    <property type="match status" value="1"/>
</dbReference>
<dbReference type="InterPro" id="IPR029787">
    <property type="entry name" value="Nucleotide_cyclase"/>
</dbReference>
<dbReference type="SMART" id="SM00267">
    <property type="entry name" value="GGDEF"/>
    <property type="match status" value="1"/>
</dbReference>
<feature type="transmembrane region" description="Helical" evidence="1">
    <location>
        <begin position="59"/>
        <end position="78"/>
    </location>
</feature>
<dbReference type="AlphaFoldDB" id="A0A1I0FB83"/>
<dbReference type="STRING" id="29364.SAMN04487772_12923"/>
<sequence>MMLDIFSLFYMLAYIMEHTTKSMDVMCTSIKIEYAGQYGFIMSMMMFYDLYFERTRKRILYYLEAFVCSVCVIAVFTMEHNHLFYTSRKLKEIGQYAVIQLKPGVLYFVFYISNLFIILHIELLGIQKLKTCKDRERTSCILMMAGPLFPLLSVLVKWSGVTHNYDLMALGILGILSCISVAVVKYDYLELIRNDSETDPLTGLSNRLFFTSQVSSYLQNQTHGAFIMLDVDNFKNVNDTFGHGEGDRVLVSLSDSLKMLVADEYFIARMGGDEFCIFLPNVTRKKTLTRFSQQLLSTFKEDQKRKELKSSCSCSIGIAIYNGSARTAFEEIYEWADNALYDSKNSGKGQWKFY</sequence>
<evidence type="ECO:0000313" key="4">
    <source>
        <dbReference type="Proteomes" id="UP000199800"/>
    </source>
</evidence>